<name>A0ABX8GXU3_9BACT</name>
<proteinExistence type="predicted"/>
<protein>
    <recommendedName>
        <fullName evidence="2">Contractile injection system tube protein N-terminal domain-containing protein</fullName>
    </recommendedName>
</protein>
<sequence length="169" mass="18453">MITIKKSSDKAEITLLAITNFSVNLSYGGNTLGKNIDDEETSQISKLTKNVSFSAYIDGTGMLYPAVETSSPKQIITKIQDILFIGNAPSSISFDENLTGDSQFNATTMNINYELMDKNGTVLRAKIDFQFKEFIPAEDEPIVKSDGNKEKTSKAETAASTGNFIEKVS</sequence>
<organism evidence="3 4">
    <name type="scientific">Flammeovirga kamogawensis</name>
    <dbReference type="NCBI Taxonomy" id="373891"/>
    <lineage>
        <taxon>Bacteria</taxon>
        <taxon>Pseudomonadati</taxon>
        <taxon>Bacteroidota</taxon>
        <taxon>Cytophagia</taxon>
        <taxon>Cytophagales</taxon>
        <taxon>Flammeovirgaceae</taxon>
        <taxon>Flammeovirga</taxon>
    </lineage>
</organism>
<evidence type="ECO:0000259" key="2">
    <source>
        <dbReference type="Pfam" id="PF19266"/>
    </source>
</evidence>
<evidence type="ECO:0000313" key="4">
    <source>
        <dbReference type="Proteomes" id="UP000682802"/>
    </source>
</evidence>
<dbReference type="Proteomes" id="UP000682802">
    <property type="component" value="Chromosome 1"/>
</dbReference>
<keyword evidence="4" id="KW-1185">Reference proteome</keyword>
<feature type="region of interest" description="Disordered" evidence="1">
    <location>
        <begin position="142"/>
        <end position="169"/>
    </location>
</feature>
<dbReference type="RefSeq" id="WP_144072359.1">
    <property type="nucleotide sequence ID" value="NZ_CP076128.1"/>
</dbReference>
<dbReference type="EMBL" id="CP076128">
    <property type="protein sequence ID" value="QWG08440.1"/>
    <property type="molecule type" value="Genomic_DNA"/>
</dbReference>
<dbReference type="Pfam" id="PF19266">
    <property type="entry name" value="CIS_tube"/>
    <property type="match status" value="1"/>
</dbReference>
<feature type="compositionally biased region" description="Basic and acidic residues" evidence="1">
    <location>
        <begin position="142"/>
        <end position="154"/>
    </location>
</feature>
<reference evidence="3 4" key="1">
    <citation type="submission" date="2021-05" db="EMBL/GenBank/DDBJ databases">
        <title>Comparative genomic studies on the polysaccharide-degrading batcterial strains of the Flammeovirga genus.</title>
        <authorList>
            <person name="Zewei F."/>
            <person name="Zheng Z."/>
            <person name="Yu L."/>
            <person name="Ruyue G."/>
            <person name="Yanhong M."/>
            <person name="Yuanyuan C."/>
            <person name="Jingyan G."/>
            <person name="Wenjun H."/>
        </authorList>
    </citation>
    <scope>NUCLEOTIDE SEQUENCE [LARGE SCALE GENOMIC DNA]</scope>
    <source>
        <strain evidence="3 4">YS10</strain>
    </source>
</reference>
<accession>A0ABX8GXU3</accession>
<gene>
    <name evidence="3" type="ORF">KM029_05755</name>
</gene>
<dbReference type="InterPro" id="IPR045361">
    <property type="entry name" value="CIS_tube_prot_N"/>
</dbReference>
<feature type="domain" description="Contractile injection system tube protein N-terminal" evidence="2">
    <location>
        <begin position="34"/>
        <end position="139"/>
    </location>
</feature>
<evidence type="ECO:0000313" key="3">
    <source>
        <dbReference type="EMBL" id="QWG08440.1"/>
    </source>
</evidence>
<evidence type="ECO:0000256" key="1">
    <source>
        <dbReference type="SAM" id="MobiDB-lite"/>
    </source>
</evidence>